<reference evidence="7" key="1">
    <citation type="submission" date="2023-04" db="EMBL/GenBank/DDBJ databases">
        <title>Black Yeasts Isolated from many extreme environments.</title>
        <authorList>
            <person name="Coleine C."/>
            <person name="Stajich J.E."/>
            <person name="Selbmann L."/>
        </authorList>
    </citation>
    <scope>NUCLEOTIDE SEQUENCE</scope>
    <source>
        <strain evidence="7">CCFEE 5312</strain>
    </source>
</reference>
<keyword evidence="3" id="KW-0238">DNA-binding</keyword>
<feature type="compositionally biased region" description="Basic and acidic residues" evidence="6">
    <location>
        <begin position="32"/>
        <end position="52"/>
    </location>
</feature>
<keyword evidence="4" id="KW-0804">Transcription</keyword>
<dbReference type="GO" id="GO:0005634">
    <property type="term" value="C:nucleus"/>
    <property type="evidence" value="ECO:0007669"/>
    <property type="project" value="UniProtKB-SubCell"/>
</dbReference>
<dbReference type="InterPro" id="IPR051089">
    <property type="entry name" value="prtT"/>
</dbReference>
<feature type="compositionally biased region" description="Basic residues" evidence="6">
    <location>
        <begin position="19"/>
        <end position="31"/>
    </location>
</feature>
<keyword evidence="8" id="KW-1185">Reference proteome</keyword>
<dbReference type="PANTHER" id="PTHR31845">
    <property type="entry name" value="FINGER DOMAIN PROTEIN, PUTATIVE-RELATED"/>
    <property type="match status" value="1"/>
</dbReference>
<evidence type="ECO:0000256" key="4">
    <source>
        <dbReference type="ARBA" id="ARBA00023163"/>
    </source>
</evidence>
<dbReference type="GO" id="GO:0000976">
    <property type="term" value="F:transcription cis-regulatory region binding"/>
    <property type="evidence" value="ECO:0007669"/>
    <property type="project" value="TreeGrafter"/>
</dbReference>
<comment type="subcellular location">
    <subcellularLocation>
        <location evidence="1">Nucleus</location>
    </subcellularLocation>
</comment>
<proteinExistence type="predicted"/>
<gene>
    <name evidence="7" type="ORF">LTR09_010212</name>
</gene>
<comment type="caution">
    <text evidence="7">The sequence shown here is derived from an EMBL/GenBank/DDBJ whole genome shotgun (WGS) entry which is preliminary data.</text>
</comment>
<sequence>MRRCEIWCSWTPSINLRLKKEKKKKEKKKKEKKEEKEDSHEKDTDVDAKSEKKNVLGILRTRYESNASSGGLAALDHATACVRLDKDCKITPPKRQKDRVVELEAQVERLRKLLEAQNIRPPSPDSGKTGDGDPQPAPRSALALKKRKLDEEASQEDELSSNPIDWFARLDAIVLPAKQSELLHRCTGEMFPYFPLVSIDGKQDYASMRDERPLLLHAIIYATCPAVLDFDSQESIAKLMFDILAKAVIEDHQKSVEILQALQVIYLWYRALKSHTYGGYVSVFDLVQLASNMAEELGLRGPVQPVDSKASWTKQRKDLDNEAAWRTWMVCRILSTLLCVFTRQSYNLEWIEQDEISLQMLDYRKAGGESSRLVCHIAKAERLTERIAAESGCYDVETVIGFADPVGQPARIALQSAVLDFESQILPAQISPLTTFWRHVVTLQLHEPVLHTATNKRSFTAPYLAERLSVTDFQRQPSVQIISPLSKPFDLPCMAFSTSSWASMSRQS</sequence>
<evidence type="ECO:0000256" key="2">
    <source>
        <dbReference type="ARBA" id="ARBA00023015"/>
    </source>
</evidence>
<evidence type="ECO:0000256" key="6">
    <source>
        <dbReference type="SAM" id="MobiDB-lite"/>
    </source>
</evidence>
<feature type="region of interest" description="Disordered" evidence="6">
    <location>
        <begin position="114"/>
        <end position="139"/>
    </location>
</feature>
<dbReference type="Proteomes" id="UP001271007">
    <property type="component" value="Unassembled WGS sequence"/>
</dbReference>
<keyword evidence="5" id="KW-0539">Nucleus</keyword>
<name>A0AAJ0G566_9PEZI</name>
<feature type="region of interest" description="Disordered" evidence="6">
    <location>
        <begin position="19"/>
        <end position="52"/>
    </location>
</feature>
<protein>
    <recommendedName>
        <fullName evidence="9">Transcription factor domain-containing protein</fullName>
    </recommendedName>
</protein>
<evidence type="ECO:0008006" key="9">
    <source>
        <dbReference type="Google" id="ProtNLM"/>
    </source>
</evidence>
<dbReference type="EMBL" id="JAWDJX010000049">
    <property type="protein sequence ID" value="KAK3048381.1"/>
    <property type="molecule type" value="Genomic_DNA"/>
</dbReference>
<evidence type="ECO:0000256" key="5">
    <source>
        <dbReference type="ARBA" id="ARBA00023242"/>
    </source>
</evidence>
<evidence type="ECO:0000256" key="3">
    <source>
        <dbReference type="ARBA" id="ARBA00023125"/>
    </source>
</evidence>
<accession>A0AAJ0G566</accession>
<evidence type="ECO:0000313" key="8">
    <source>
        <dbReference type="Proteomes" id="UP001271007"/>
    </source>
</evidence>
<organism evidence="7 8">
    <name type="scientific">Extremus antarcticus</name>
    <dbReference type="NCBI Taxonomy" id="702011"/>
    <lineage>
        <taxon>Eukaryota</taxon>
        <taxon>Fungi</taxon>
        <taxon>Dikarya</taxon>
        <taxon>Ascomycota</taxon>
        <taxon>Pezizomycotina</taxon>
        <taxon>Dothideomycetes</taxon>
        <taxon>Dothideomycetidae</taxon>
        <taxon>Mycosphaerellales</taxon>
        <taxon>Extremaceae</taxon>
        <taxon>Extremus</taxon>
    </lineage>
</organism>
<evidence type="ECO:0000313" key="7">
    <source>
        <dbReference type="EMBL" id="KAK3048381.1"/>
    </source>
</evidence>
<dbReference type="PANTHER" id="PTHR31845:SF39">
    <property type="entry name" value="TRANSCRIPTION FACTOR PBCR-RELATED"/>
    <property type="match status" value="1"/>
</dbReference>
<dbReference type="GO" id="GO:0000981">
    <property type="term" value="F:DNA-binding transcription factor activity, RNA polymerase II-specific"/>
    <property type="evidence" value="ECO:0007669"/>
    <property type="project" value="TreeGrafter"/>
</dbReference>
<evidence type="ECO:0000256" key="1">
    <source>
        <dbReference type="ARBA" id="ARBA00004123"/>
    </source>
</evidence>
<keyword evidence="2" id="KW-0805">Transcription regulation</keyword>
<dbReference type="AlphaFoldDB" id="A0AAJ0G566"/>